<proteinExistence type="predicted"/>
<comment type="caution">
    <text evidence="1">The sequence shown here is derived from an EMBL/GenBank/DDBJ whole genome shotgun (WGS) entry which is preliminary data.</text>
</comment>
<organism evidence="1 2">
    <name type="scientific">Sciurus carolinensis</name>
    <name type="common">Eastern gray squirrel</name>
    <dbReference type="NCBI Taxonomy" id="30640"/>
    <lineage>
        <taxon>Eukaryota</taxon>
        <taxon>Metazoa</taxon>
        <taxon>Chordata</taxon>
        <taxon>Craniata</taxon>
        <taxon>Vertebrata</taxon>
        <taxon>Euteleostomi</taxon>
        <taxon>Mammalia</taxon>
        <taxon>Eutheria</taxon>
        <taxon>Euarchontoglires</taxon>
        <taxon>Glires</taxon>
        <taxon>Rodentia</taxon>
        <taxon>Sciuromorpha</taxon>
        <taxon>Sciuridae</taxon>
        <taxon>Sciurinae</taxon>
        <taxon>Sciurini</taxon>
        <taxon>Sciurus</taxon>
    </lineage>
</organism>
<evidence type="ECO:0000313" key="2">
    <source>
        <dbReference type="Proteomes" id="UP001166674"/>
    </source>
</evidence>
<accession>A0AA41N0G2</accession>
<dbReference type="EMBL" id="JAATJV010376800">
    <property type="protein sequence ID" value="MBZ3881438.1"/>
    <property type="molecule type" value="Genomic_DNA"/>
</dbReference>
<reference evidence="1" key="1">
    <citation type="submission" date="2020-03" db="EMBL/GenBank/DDBJ databases">
        <title>Studies in the Genomics of Life Span.</title>
        <authorList>
            <person name="Glass D."/>
        </authorList>
    </citation>
    <scope>NUCLEOTIDE SEQUENCE</scope>
    <source>
        <strain evidence="1">SUZIE</strain>
        <tissue evidence="1">Muscle</tissue>
    </source>
</reference>
<gene>
    <name evidence="1" type="ORF">SUZIE_162910</name>
</gene>
<dbReference type="Proteomes" id="UP001166674">
    <property type="component" value="Unassembled WGS sequence"/>
</dbReference>
<evidence type="ECO:0000313" key="1">
    <source>
        <dbReference type="EMBL" id="MBZ3881438.1"/>
    </source>
</evidence>
<sequence length="84" mass="9100">MPALSSSKVIVIVTINMNHSFVQLAGFINQQPPPSPGSEGSRRTCPFHCGSLCPAWRQSWIAGFPFLPDWAPLDSLYHPVPGGP</sequence>
<keyword evidence="2" id="KW-1185">Reference proteome</keyword>
<name>A0AA41N0G2_SCICA</name>
<protein>
    <submittedName>
        <fullName evidence="1">Uncharacterized protein</fullName>
    </submittedName>
</protein>
<dbReference type="AlphaFoldDB" id="A0AA41N0G2"/>